<comment type="subcellular location">
    <subcellularLocation>
        <location evidence="1 9">Cell inner membrane</location>
        <topology evidence="1 9">Multi-pass membrane protein</topology>
    </subcellularLocation>
</comment>
<reference evidence="11" key="2">
    <citation type="submission" date="2020-09" db="EMBL/GenBank/DDBJ databases">
        <authorList>
            <person name="Sun Q."/>
            <person name="Zhou Y."/>
        </authorList>
    </citation>
    <scope>NUCLEOTIDE SEQUENCE</scope>
    <source>
        <strain evidence="11">CGMCC 1.15762</strain>
    </source>
</reference>
<name>A0A8J3EI82_9RHOB</name>
<comment type="caution">
    <text evidence="11">The sequence shown here is derived from an EMBL/GenBank/DDBJ whole genome shotgun (WGS) entry which is preliminary data.</text>
</comment>
<gene>
    <name evidence="11" type="ORF">GCM10011415_37030</name>
</gene>
<dbReference type="Proteomes" id="UP000617145">
    <property type="component" value="Unassembled WGS sequence"/>
</dbReference>
<dbReference type="PANTHER" id="PTHR35011">
    <property type="entry name" value="2,3-DIKETO-L-GULONATE TRAP TRANSPORTER SMALL PERMEASE PROTEIN YIAM"/>
    <property type="match status" value="1"/>
</dbReference>
<dbReference type="InterPro" id="IPR055348">
    <property type="entry name" value="DctQ"/>
</dbReference>
<evidence type="ECO:0000256" key="6">
    <source>
        <dbReference type="ARBA" id="ARBA00022989"/>
    </source>
</evidence>
<evidence type="ECO:0000256" key="3">
    <source>
        <dbReference type="ARBA" id="ARBA00022475"/>
    </source>
</evidence>
<evidence type="ECO:0000256" key="5">
    <source>
        <dbReference type="ARBA" id="ARBA00022692"/>
    </source>
</evidence>
<comment type="function">
    <text evidence="9">Part of the tripartite ATP-independent periplasmic (TRAP) transport system.</text>
</comment>
<keyword evidence="7 9" id="KW-0472">Membrane</keyword>
<dbReference type="GO" id="GO:0015740">
    <property type="term" value="P:C4-dicarboxylate transport"/>
    <property type="evidence" value="ECO:0007669"/>
    <property type="project" value="TreeGrafter"/>
</dbReference>
<feature type="domain" description="Tripartite ATP-independent periplasmic transporters DctQ component" evidence="10">
    <location>
        <begin position="23"/>
        <end position="154"/>
    </location>
</feature>
<feature type="transmembrane region" description="Helical" evidence="9">
    <location>
        <begin position="125"/>
        <end position="143"/>
    </location>
</feature>
<sequence>MKALLFLERYFERIILTASLSVMAVVLLAQVFMRYFMRSPFVWSEELARYILVWAAILGVSLAVRERRHISVDFLPVVMGPRVTGFFSVIAHLGVLAFSVILVWESLPLIERLKMIGQTSPALNLPMWMVYLAVPVGFGLTALRTLQALWMDFRGHPEKPHPEVSS</sequence>
<dbReference type="EMBL" id="BMJV01000009">
    <property type="protein sequence ID" value="GGG83657.1"/>
    <property type="molecule type" value="Genomic_DNA"/>
</dbReference>
<evidence type="ECO:0000256" key="1">
    <source>
        <dbReference type="ARBA" id="ARBA00004429"/>
    </source>
</evidence>
<accession>A0A8J3EI82</accession>
<feature type="transmembrane region" description="Helical" evidence="9">
    <location>
        <begin position="84"/>
        <end position="104"/>
    </location>
</feature>
<evidence type="ECO:0000313" key="11">
    <source>
        <dbReference type="EMBL" id="GGG83657.1"/>
    </source>
</evidence>
<keyword evidence="2 9" id="KW-0813">Transport</keyword>
<proteinExistence type="inferred from homology"/>
<evidence type="ECO:0000256" key="4">
    <source>
        <dbReference type="ARBA" id="ARBA00022519"/>
    </source>
</evidence>
<dbReference type="Pfam" id="PF04290">
    <property type="entry name" value="DctQ"/>
    <property type="match status" value="1"/>
</dbReference>
<evidence type="ECO:0000256" key="9">
    <source>
        <dbReference type="RuleBase" id="RU369079"/>
    </source>
</evidence>
<evidence type="ECO:0000313" key="12">
    <source>
        <dbReference type="Proteomes" id="UP000617145"/>
    </source>
</evidence>
<protein>
    <recommendedName>
        <fullName evidence="9">TRAP transporter small permease protein</fullName>
    </recommendedName>
</protein>
<dbReference type="PANTHER" id="PTHR35011:SF2">
    <property type="entry name" value="2,3-DIKETO-L-GULONATE TRAP TRANSPORTER SMALL PERMEASE PROTEIN YIAM"/>
    <property type="match status" value="1"/>
</dbReference>
<comment type="similarity">
    <text evidence="8 9">Belongs to the TRAP transporter small permease family.</text>
</comment>
<reference evidence="11" key="1">
    <citation type="journal article" date="2014" name="Int. J. Syst. Evol. Microbiol.">
        <title>Complete genome sequence of Corynebacterium casei LMG S-19264T (=DSM 44701T), isolated from a smear-ripened cheese.</title>
        <authorList>
            <consortium name="US DOE Joint Genome Institute (JGI-PGF)"/>
            <person name="Walter F."/>
            <person name="Albersmeier A."/>
            <person name="Kalinowski J."/>
            <person name="Ruckert C."/>
        </authorList>
    </citation>
    <scope>NUCLEOTIDE SEQUENCE</scope>
    <source>
        <strain evidence="11">CGMCC 1.15762</strain>
    </source>
</reference>
<evidence type="ECO:0000256" key="8">
    <source>
        <dbReference type="ARBA" id="ARBA00038436"/>
    </source>
</evidence>
<keyword evidence="12" id="KW-1185">Reference proteome</keyword>
<keyword evidence="6 9" id="KW-1133">Transmembrane helix</keyword>
<dbReference type="AlphaFoldDB" id="A0A8J3EI82"/>
<evidence type="ECO:0000259" key="10">
    <source>
        <dbReference type="Pfam" id="PF04290"/>
    </source>
</evidence>
<feature type="transmembrane region" description="Helical" evidence="9">
    <location>
        <begin position="47"/>
        <end position="64"/>
    </location>
</feature>
<evidence type="ECO:0000256" key="2">
    <source>
        <dbReference type="ARBA" id="ARBA00022448"/>
    </source>
</evidence>
<organism evidence="11 12">
    <name type="scientific">Salipiger pallidus</name>
    <dbReference type="NCBI Taxonomy" id="1775170"/>
    <lineage>
        <taxon>Bacteria</taxon>
        <taxon>Pseudomonadati</taxon>
        <taxon>Pseudomonadota</taxon>
        <taxon>Alphaproteobacteria</taxon>
        <taxon>Rhodobacterales</taxon>
        <taxon>Roseobacteraceae</taxon>
        <taxon>Salipiger</taxon>
    </lineage>
</organism>
<dbReference type="InterPro" id="IPR007387">
    <property type="entry name" value="TRAP_DctQ"/>
</dbReference>
<dbReference type="GO" id="GO:0022857">
    <property type="term" value="F:transmembrane transporter activity"/>
    <property type="evidence" value="ECO:0007669"/>
    <property type="project" value="UniProtKB-UniRule"/>
</dbReference>
<feature type="transmembrane region" description="Helical" evidence="9">
    <location>
        <begin position="14"/>
        <end position="35"/>
    </location>
</feature>
<dbReference type="GO" id="GO:0005886">
    <property type="term" value="C:plasma membrane"/>
    <property type="evidence" value="ECO:0007669"/>
    <property type="project" value="UniProtKB-SubCell"/>
</dbReference>
<dbReference type="RefSeq" id="WP_188791772.1">
    <property type="nucleotide sequence ID" value="NZ_BMJV01000009.1"/>
</dbReference>
<comment type="subunit">
    <text evidence="9">The complex comprises the extracytoplasmic solute receptor protein and the two transmembrane proteins.</text>
</comment>
<keyword evidence="4 9" id="KW-0997">Cell inner membrane</keyword>
<keyword evidence="3" id="KW-1003">Cell membrane</keyword>
<evidence type="ECO:0000256" key="7">
    <source>
        <dbReference type="ARBA" id="ARBA00023136"/>
    </source>
</evidence>
<keyword evidence="5 9" id="KW-0812">Transmembrane</keyword>